<dbReference type="EMBL" id="JBFRYB010000001">
    <property type="protein sequence ID" value="MEX1663997.1"/>
    <property type="molecule type" value="Genomic_DNA"/>
</dbReference>
<reference evidence="1 2" key="1">
    <citation type="journal article" date="2011" name="Int. J. Syst. Evol. Microbiol.">
        <title>Zhongshania antarctica gen. nov., sp. nov. and Zhongshania guokunii sp. nov., gammaproteobacteria respectively isolated from coastal attached (fast) ice and surface seawater of the Antarctic.</title>
        <authorList>
            <person name="Li H.J."/>
            <person name="Zhang X.Y."/>
            <person name="Chen C.X."/>
            <person name="Zhang Y.J."/>
            <person name="Gao Z.M."/>
            <person name="Yu Y."/>
            <person name="Chen X.L."/>
            <person name="Chen B."/>
            <person name="Zhang Y.Z."/>
        </authorList>
    </citation>
    <scope>NUCLEOTIDE SEQUENCE [LARGE SCALE GENOMIC DNA]</scope>
    <source>
        <strain evidence="1 2">R06B22</strain>
    </source>
</reference>
<dbReference type="SUPFAM" id="SSF53649">
    <property type="entry name" value="Alkaline phosphatase-like"/>
    <property type="match status" value="1"/>
</dbReference>
<dbReference type="RefSeq" id="WP_368374125.1">
    <property type="nucleotide sequence ID" value="NZ_JBFRYB010000001.1"/>
</dbReference>
<organism evidence="1 2">
    <name type="scientific">Zhongshania arctica</name>
    <dbReference type="NCBI Taxonomy" id="3238302"/>
    <lineage>
        <taxon>Bacteria</taxon>
        <taxon>Pseudomonadati</taxon>
        <taxon>Pseudomonadota</taxon>
        <taxon>Gammaproteobacteria</taxon>
        <taxon>Cellvibrionales</taxon>
        <taxon>Spongiibacteraceae</taxon>
        <taxon>Zhongshania</taxon>
    </lineage>
</organism>
<name>A0ABV3TR09_9GAMM</name>
<dbReference type="InterPro" id="IPR002591">
    <property type="entry name" value="Phosphodiest/P_Trfase"/>
</dbReference>
<dbReference type="PANTHER" id="PTHR10151:SF120">
    <property type="entry name" value="BIS(5'-ADENOSYL)-TRIPHOSPHATASE"/>
    <property type="match status" value="1"/>
</dbReference>
<dbReference type="Pfam" id="PF01663">
    <property type="entry name" value="Phosphodiest"/>
    <property type="match status" value="1"/>
</dbReference>
<dbReference type="PANTHER" id="PTHR10151">
    <property type="entry name" value="ECTONUCLEOTIDE PYROPHOSPHATASE/PHOSPHODIESTERASE"/>
    <property type="match status" value="1"/>
</dbReference>
<dbReference type="Proteomes" id="UP001557484">
    <property type="component" value="Unassembled WGS sequence"/>
</dbReference>
<evidence type="ECO:0000313" key="1">
    <source>
        <dbReference type="EMBL" id="MEX1663997.1"/>
    </source>
</evidence>
<gene>
    <name evidence="1" type="ORF">AB4875_00790</name>
</gene>
<protein>
    <submittedName>
        <fullName evidence="1">Alkaline phosphatase family protein</fullName>
    </submittedName>
</protein>
<dbReference type="InterPro" id="IPR017850">
    <property type="entry name" value="Alkaline_phosphatase_core_sf"/>
</dbReference>
<keyword evidence="2" id="KW-1185">Reference proteome</keyword>
<accession>A0ABV3TR09</accession>
<proteinExistence type="predicted"/>
<sequence length="283" mass="31784">MSQKVILVVLDGLAYETAEQCMGFLQGLKAQGSTTLYKLQCELPSKSRPLYETILTGVPPVLSGIVHNDVIRNSNQQSVFSMAHKQGLTTAAAAFHWFSELYNRSPYDPIRDRYTDDLEQLIQHGCFYHGDHYPDNYLYLDAETLRRRYNPDFLLIHPMNIDNAGHKSGVDSAHYRNTVRVSDGELSKYVPTWIDEGYQVLITSDHGMNADKSHGGTLPEERDIPLFVIGEHFSHQSACAPKQTEICGSICELLGITDHNKPVTKDLLLDAQIVHKKHMAAVS</sequence>
<evidence type="ECO:0000313" key="2">
    <source>
        <dbReference type="Proteomes" id="UP001557484"/>
    </source>
</evidence>
<comment type="caution">
    <text evidence="1">The sequence shown here is derived from an EMBL/GenBank/DDBJ whole genome shotgun (WGS) entry which is preliminary data.</text>
</comment>
<dbReference type="Gene3D" id="3.40.720.10">
    <property type="entry name" value="Alkaline Phosphatase, subunit A"/>
    <property type="match status" value="1"/>
</dbReference>